<name>A0ABS0DF06_9NOCA</name>
<keyword evidence="1" id="KW-0456">Lyase</keyword>
<dbReference type="InterPro" id="IPR024083">
    <property type="entry name" value="Fumarase/histidase_N"/>
</dbReference>
<dbReference type="PROSITE" id="PS00163">
    <property type="entry name" value="FUMARATE_LYASES"/>
    <property type="match status" value="1"/>
</dbReference>
<evidence type="ECO:0000256" key="1">
    <source>
        <dbReference type="ARBA" id="ARBA00023239"/>
    </source>
</evidence>
<dbReference type="InterPro" id="IPR008948">
    <property type="entry name" value="L-Aspartase-like"/>
</dbReference>
<dbReference type="RefSeq" id="WP_195003892.1">
    <property type="nucleotide sequence ID" value="NZ_JADLQN010000004.1"/>
</dbReference>
<dbReference type="SUPFAM" id="SSF48557">
    <property type="entry name" value="L-aspartase-like"/>
    <property type="match status" value="1"/>
</dbReference>
<dbReference type="PRINTS" id="PR00149">
    <property type="entry name" value="FUMRATELYASE"/>
</dbReference>
<reference evidence="4 5" key="1">
    <citation type="submission" date="2020-10" db="EMBL/GenBank/DDBJ databases">
        <title>Identification of Nocardia species via Next-generation sequencing and recognition of intraspecies genetic diversity.</title>
        <authorList>
            <person name="Li P."/>
            <person name="Li P."/>
            <person name="Lu B."/>
        </authorList>
    </citation>
    <scope>NUCLEOTIDE SEQUENCE [LARGE SCALE GENOMIC DNA]</scope>
    <source>
        <strain evidence="4 5">BJ06-0143</strain>
    </source>
</reference>
<sequence length="423" mass="44417">MPDLLWPGDHRAGDHFSDAQFVRDLVRVESAWLAALSEAGVAPAPAAVDLGEVVGDIDAAALAVAAEAGGNPVIPLVSMLRDQLAAAHPDAARWVHRGLTSQDVLDTALALGLRGAADAVLALMDRQVEALVELAERHRDALMAGRTLTQHAVPITFGLKVAQWLHGVLEARDDLRDAHDRLPVQIGGAAGTLAAAAELVRLTGGTGDALALARSTAARLDLAWTPPWHTVRTPFNRVADALTRATDAWGHIACDVLILARPEIAELAEPAGRGRGGSSTMPQKANPILSVLIRRAALTAPGLAAQLHLAAATAVDERPDGAWHTEWPALAQLARHAVTAADQTAELLAGLHVDTGRMARSVQVARSALLAEQRSIGELVDNPPEPDFDPAHYLGSADVLIDEILRRARVPLAGARSATGGTR</sequence>
<evidence type="ECO:0000256" key="2">
    <source>
        <dbReference type="ARBA" id="ARBA00034772"/>
    </source>
</evidence>
<dbReference type="Proteomes" id="UP000707731">
    <property type="component" value="Unassembled WGS sequence"/>
</dbReference>
<evidence type="ECO:0000313" key="4">
    <source>
        <dbReference type="EMBL" id="MBF6357057.1"/>
    </source>
</evidence>
<dbReference type="PANTHER" id="PTHR43172">
    <property type="entry name" value="ADENYLOSUCCINATE LYASE"/>
    <property type="match status" value="1"/>
</dbReference>
<protein>
    <submittedName>
        <fullName evidence="4">3-carboxy-cis,cis-muconate cycloisomerase</fullName>
    </submittedName>
</protein>
<dbReference type="Gene3D" id="1.10.275.10">
    <property type="entry name" value="Fumarase/aspartase (N-terminal domain)"/>
    <property type="match status" value="1"/>
</dbReference>
<evidence type="ECO:0000313" key="5">
    <source>
        <dbReference type="Proteomes" id="UP000707731"/>
    </source>
</evidence>
<dbReference type="InterPro" id="IPR020557">
    <property type="entry name" value="Fumarate_lyase_CS"/>
</dbReference>
<comment type="similarity">
    <text evidence="2">Belongs to the class-II fumarase/aspartase family.</text>
</comment>
<dbReference type="PANTHER" id="PTHR43172:SF2">
    <property type="entry name" value="ADENYLOSUCCINATE LYASE C-TERMINAL DOMAIN-CONTAINING PROTEIN"/>
    <property type="match status" value="1"/>
</dbReference>
<dbReference type="Gene3D" id="1.20.200.10">
    <property type="entry name" value="Fumarase/aspartase (Central domain)"/>
    <property type="match status" value="1"/>
</dbReference>
<dbReference type="Pfam" id="PF00206">
    <property type="entry name" value="Lyase_1"/>
    <property type="match status" value="1"/>
</dbReference>
<dbReference type="InterPro" id="IPR000362">
    <property type="entry name" value="Fumarate_lyase_fam"/>
</dbReference>
<evidence type="ECO:0000259" key="3">
    <source>
        <dbReference type="Pfam" id="PF00206"/>
    </source>
</evidence>
<feature type="domain" description="Fumarate lyase N-terminal" evidence="3">
    <location>
        <begin position="72"/>
        <end position="300"/>
    </location>
</feature>
<dbReference type="InterPro" id="IPR022761">
    <property type="entry name" value="Fumarate_lyase_N"/>
</dbReference>
<comment type="caution">
    <text evidence="4">The sequence shown here is derived from an EMBL/GenBank/DDBJ whole genome shotgun (WGS) entry which is preliminary data.</text>
</comment>
<dbReference type="EMBL" id="JADLQN010000004">
    <property type="protein sequence ID" value="MBF6357057.1"/>
    <property type="molecule type" value="Genomic_DNA"/>
</dbReference>
<proteinExistence type="inferred from homology"/>
<organism evidence="4 5">
    <name type="scientific">Nocardia higoensis</name>
    <dbReference type="NCBI Taxonomy" id="228599"/>
    <lineage>
        <taxon>Bacteria</taxon>
        <taxon>Bacillati</taxon>
        <taxon>Actinomycetota</taxon>
        <taxon>Actinomycetes</taxon>
        <taxon>Mycobacteriales</taxon>
        <taxon>Nocardiaceae</taxon>
        <taxon>Nocardia</taxon>
    </lineage>
</organism>
<dbReference type="PRINTS" id="PR00145">
    <property type="entry name" value="ARGSUCLYASE"/>
</dbReference>
<accession>A0ABS0DF06</accession>
<keyword evidence="5" id="KW-1185">Reference proteome</keyword>
<gene>
    <name evidence="4" type="ORF">IU449_21340</name>
</gene>